<dbReference type="Proteomes" id="UP000223392">
    <property type="component" value="Segment"/>
</dbReference>
<keyword evidence="2" id="KW-1185">Reference proteome</keyword>
<protein>
    <submittedName>
        <fullName evidence="1">Uncharacterized protein</fullName>
    </submittedName>
</protein>
<sequence length="96" mass="11287">MTTEQLIKHIRNIIWDLSGDKEEQAERILAKLYKRRDRGVSAKKVETFKELSFIEAKKDGLIYQLTDGYWCYDNTRYDTATDALKACNDHLRKTSI</sequence>
<accession>A0A220NTA8</accession>
<name>A0A220NTA8_9CAUD</name>
<reference evidence="1 2" key="1">
    <citation type="journal article" date="2015" name="Bacteriophage">
        <title>A small-scale experiment of using phage-based probiotic dietary supplement for prevention of E. coli traveler's diarrhea.</title>
        <authorList>
            <person name="Aleshkin A.V."/>
            <person name="Rubalskii E.O."/>
            <person name="Volozhantsev N.V."/>
            <person name="Verevkin V.V."/>
            <person name="Svetoch E.A."/>
            <person name="Kiseleva I.A."/>
            <person name="Bochkareva S.S."/>
            <person name="Borisova O.Y."/>
            <person name="Popova A.V."/>
            <person name="Bogun A.G."/>
            <person name="Afanas'ev S.S."/>
        </authorList>
    </citation>
    <scope>NUCLEOTIDE SEQUENCE [LARGE SCALE GENOMIC DNA]</scope>
</reference>
<gene>
    <name evidence="1" type="ORF">ECD7_00079</name>
</gene>
<proteinExistence type="predicted"/>
<evidence type="ECO:0000313" key="2">
    <source>
        <dbReference type="Proteomes" id="UP000223392"/>
    </source>
</evidence>
<dbReference type="EMBL" id="KY683735">
    <property type="protein sequence ID" value="ASJ80171.1"/>
    <property type="molecule type" value="Genomic_DNA"/>
</dbReference>
<organism evidence="1 2">
    <name type="scientific">Escherichia phage ECD7</name>
    <dbReference type="NCBI Taxonomy" id="1981499"/>
    <lineage>
        <taxon>Viruses</taxon>
        <taxon>Duplodnaviria</taxon>
        <taxon>Heunggongvirae</taxon>
        <taxon>Uroviricota</taxon>
        <taxon>Caudoviricetes</taxon>
        <taxon>Pantevenvirales</taxon>
        <taxon>Straboviridae</taxon>
        <taxon>Krischvirus</taxon>
        <taxon>Krischvirus ecd7</taxon>
    </lineage>
</organism>
<evidence type="ECO:0000313" key="1">
    <source>
        <dbReference type="EMBL" id="ASJ80171.1"/>
    </source>
</evidence>